<name>Q7NJ86_GLOVI</name>
<keyword evidence="14" id="KW-1185">Reference proteome</keyword>
<dbReference type="EMBL" id="BA000045">
    <property type="protein sequence ID" value="BAC89887.1"/>
    <property type="molecule type" value="Genomic_DNA"/>
</dbReference>
<evidence type="ECO:0000256" key="10">
    <source>
        <dbReference type="ARBA" id="ARBA00023136"/>
    </source>
</evidence>
<reference evidence="13 14" key="2">
    <citation type="journal article" date="2003" name="DNA Res.">
        <title>Complete genome structure of Gloeobacter violaceus PCC 7421, a cyanobacterium that lacks thylakoids (supplement).</title>
        <authorList>
            <person name="Nakamura Y."/>
            <person name="Kaneko T."/>
            <person name="Sato S."/>
            <person name="Mimuro M."/>
            <person name="Miyashita H."/>
            <person name="Tsuchiya T."/>
            <person name="Sasamoto S."/>
            <person name="Watanabe A."/>
            <person name="Kawashima K."/>
            <person name="Kishida Y."/>
            <person name="Kiyokawa C."/>
            <person name="Kohara M."/>
            <person name="Matsumoto M."/>
            <person name="Matsuno A."/>
            <person name="Nakazaki N."/>
            <person name="Shimpo S."/>
            <person name="Takeuchi C."/>
            <person name="Yamada M."/>
            <person name="Tabata S."/>
        </authorList>
    </citation>
    <scope>NUCLEOTIDE SEQUENCE [LARGE SCALE GENOMIC DNA]</scope>
    <source>
        <strain evidence="14">ATCC 29082 / PCC 7421</strain>
    </source>
</reference>
<dbReference type="InterPro" id="IPR015876">
    <property type="entry name" value="Acyl-CoA_DS"/>
</dbReference>
<keyword evidence="8" id="KW-0408">Iron</keyword>
<dbReference type="GO" id="GO:0016717">
    <property type="term" value="F:oxidoreductase activity, acting on paired donors, with oxidation of a pair of donors resulting in the reduction of molecular oxygen to two molecules of water"/>
    <property type="evidence" value="ECO:0007669"/>
    <property type="project" value="InterPro"/>
</dbReference>
<proteinExistence type="inferred from homology"/>
<evidence type="ECO:0000256" key="11">
    <source>
        <dbReference type="SAM" id="Phobius"/>
    </source>
</evidence>
<evidence type="ECO:0000259" key="12">
    <source>
        <dbReference type="Pfam" id="PF00487"/>
    </source>
</evidence>
<dbReference type="Pfam" id="PF00487">
    <property type="entry name" value="FA_desaturase"/>
    <property type="match status" value="1"/>
</dbReference>
<keyword evidence="6 11" id="KW-1133">Transmembrane helix</keyword>
<comment type="subcellular location">
    <subcellularLocation>
        <location evidence="2">Membrane</location>
        <topology evidence="2">Multi-pass membrane protein</topology>
    </subcellularLocation>
</comment>
<dbReference type="PhylomeDB" id="Q7NJ86"/>
<keyword evidence="5" id="KW-0276">Fatty acid metabolism</keyword>
<comment type="similarity">
    <text evidence="3">Belongs to the fatty acid desaturase type 2 family.</text>
</comment>
<evidence type="ECO:0000256" key="4">
    <source>
        <dbReference type="ARBA" id="ARBA00022692"/>
    </source>
</evidence>
<sequence length="317" mass="35120">MDAKPIFSQATSKGPRKTLDSARLKNHQRLHAVAVSSLSLLGCLAALALVCLGRPPGAVEVGLFLGGFLCTGFGVNIGLHRHFTHRSFQAVTPVRVALAILGSMAAQGPVIFWVALHRLHHEFSDQPGDIHSPHFHGEGWWGSVRGLWHAHVGWTFDHAVPNAAYYAGDLLRDRAIAPISRTYFFWVFLGLLIAAVLGGVLTGTWMGVLTGFLWGGPVRIFCWHNMIWSITSCAHFFGERPFDADDRSTNNFWFAIPTLGESWHNNHHAFPNAAMAGLEWWQIDPSGWVIRALEKLGLVWDVKIPTQAMRRAKARAI</sequence>
<evidence type="ECO:0000313" key="13">
    <source>
        <dbReference type="EMBL" id="BAC89887.1"/>
    </source>
</evidence>
<evidence type="ECO:0000256" key="6">
    <source>
        <dbReference type="ARBA" id="ARBA00022989"/>
    </source>
</evidence>
<dbReference type="GO" id="GO:0006631">
    <property type="term" value="P:fatty acid metabolic process"/>
    <property type="evidence" value="ECO:0007669"/>
    <property type="project" value="UniProtKB-KW"/>
</dbReference>
<keyword evidence="9" id="KW-0443">Lipid metabolism</keyword>
<dbReference type="RefSeq" id="WP_011141944.1">
    <property type="nucleotide sequence ID" value="NC_005125.1"/>
</dbReference>
<comment type="cofactor">
    <cofactor evidence="1">
        <name>Fe(2+)</name>
        <dbReference type="ChEBI" id="CHEBI:29033"/>
    </cofactor>
</comment>
<feature type="transmembrane region" description="Helical" evidence="11">
    <location>
        <begin position="97"/>
        <end position="116"/>
    </location>
</feature>
<dbReference type="Proteomes" id="UP000000557">
    <property type="component" value="Chromosome"/>
</dbReference>
<evidence type="ECO:0000256" key="2">
    <source>
        <dbReference type="ARBA" id="ARBA00004141"/>
    </source>
</evidence>
<evidence type="ECO:0000256" key="7">
    <source>
        <dbReference type="ARBA" id="ARBA00023002"/>
    </source>
</evidence>
<dbReference type="PANTHER" id="PTHR11351">
    <property type="entry name" value="ACYL-COA DESATURASE"/>
    <property type="match status" value="1"/>
</dbReference>
<organism evidence="13 14">
    <name type="scientific">Gloeobacter violaceus (strain ATCC 29082 / PCC 7421)</name>
    <dbReference type="NCBI Taxonomy" id="251221"/>
    <lineage>
        <taxon>Bacteria</taxon>
        <taxon>Bacillati</taxon>
        <taxon>Cyanobacteriota</taxon>
        <taxon>Cyanophyceae</taxon>
        <taxon>Gloeobacterales</taxon>
        <taxon>Gloeobacteraceae</taxon>
        <taxon>Gloeobacter</taxon>
    </lineage>
</organism>
<dbReference type="STRING" id="251221.gene:10759438"/>
<dbReference type="KEGG" id="gvi:gll1946"/>
<dbReference type="eggNOG" id="COG1398">
    <property type="taxonomic scope" value="Bacteria"/>
</dbReference>
<dbReference type="EnsemblBacteria" id="BAC89887">
    <property type="protein sequence ID" value="BAC89887"/>
    <property type="gene ID" value="BAC89887"/>
</dbReference>
<dbReference type="GO" id="GO:0016020">
    <property type="term" value="C:membrane"/>
    <property type="evidence" value="ECO:0007669"/>
    <property type="project" value="UniProtKB-SubCell"/>
</dbReference>
<feature type="transmembrane region" description="Helical" evidence="11">
    <location>
        <begin position="30"/>
        <end position="52"/>
    </location>
</feature>
<dbReference type="CDD" id="cd03505">
    <property type="entry name" value="Delta9-FADS-like"/>
    <property type="match status" value="1"/>
</dbReference>
<evidence type="ECO:0000256" key="5">
    <source>
        <dbReference type="ARBA" id="ARBA00022832"/>
    </source>
</evidence>
<keyword evidence="10 11" id="KW-0472">Membrane</keyword>
<keyword evidence="7" id="KW-0560">Oxidoreductase</keyword>
<dbReference type="PATRIC" id="fig|251221.4.peg.1980"/>
<dbReference type="PANTHER" id="PTHR11351:SF3">
    <property type="entry name" value="BLL4393 PROTEIN"/>
    <property type="match status" value="1"/>
</dbReference>
<dbReference type="InParanoid" id="Q7NJ86"/>
<keyword evidence="4 11" id="KW-0812">Transmembrane</keyword>
<evidence type="ECO:0000256" key="1">
    <source>
        <dbReference type="ARBA" id="ARBA00001954"/>
    </source>
</evidence>
<feature type="transmembrane region" description="Helical" evidence="11">
    <location>
        <begin position="183"/>
        <end position="206"/>
    </location>
</feature>
<dbReference type="OrthoDB" id="19906at2"/>
<dbReference type="InterPro" id="IPR005804">
    <property type="entry name" value="FA_desaturase_dom"/>
</dbReference>
<evidence type="ECO:0000256" key="8">
    <source>
        <dbReference type="ARBA" id="ARBA00023004"/>
    </source>
</evidence>
<feature type="domain" description="Fatty acid desaturase" evidence="12">
    <location>
        <begin position="64"/>
        <end position="286"/>
    </location>
</feature>
<gene>
    <name evidence="13" type="ordered locus">gll1946</name>
</gene>
<evidence type="ECO:0000313" key="14">
    <source>
        <dbReference type="Proteomes" id="UP000000557"/>
    </source>
</evidence>
<evidence type="ECO:0000256" key="9">
    <source>
        <dbReference type="ARBA" id="ARBA00023098"/>
    </source>
</evidence>
<evidence type="ECO:0000256" key="3">
    <source>
        <dbReference type="ARBA" id="ARBA00008749"/>
    </source>
</evidence>
<dbReference type="AlphaFoldDB" id="Q7NJ86"/>
<accession>Q7NJ86</accession>
<protein>
    <submittedName>
        <fullName evidence="13">Gll1946 protein</fullName>
    </submittedName>
</protein>
<feature type="transmembrane region" description="Helical" evidence="11">
    <location>
        <begin position="59"/>
        <end position="77"/>
    </location>
</feature>
<dbReference type="HOGENOM" id="CLU_027359_1_1_3"/>
<reference evidence="13 14" key="1">
    <citation type="journal article" date="2003" name="DNA Res.">
        <title>Complete genome structure of Gloeobacter violaceus PCC 7421, a cyanobacterium that lacks thylakoids.</title>
        <authorList>
            <person name="Nakamura Y."/>
            <person name="Kaneko T."/>
            <person name="Sato S."/>
            <person name="Mimuro M."/>
            <person name="Miyashita H."/>
            <person name="Tsuchiya T."/>
            <person name="Sasamoto S."/>
            <person name="Watanabe A."/>
            <person name="Kawashima K."/>
            <person name="Kishida Y."/>
            <person name="Kiyokawa C."/>
            <person name="Kohara M."/>
            <person name="Matsumoto M."/>
            <person name="Matsuno A."/>
            <person name="Nakazaki N."/>
            <person name="Shimpo S."/>
            <person name="Takeuchi C."/>
            <person name="Yamada M."/>
            <person name="Tabata S."/>
        </authorList>
    </citation>
    <scope>NUCLEOTIDE SEQUENCE [LARGE SCALE GENOMIC DNA]</scope>
    <source>
        <strain evidence="14">ATCC 29082 / PCC 7421</strain>
    </source>
</reference>